<accession>A0ACA9S1C7</accession>
<name>A0ACA9S1C7_9GLOM</name>
<organism evidence="1 2">
    <name type="scientific">Racocetra persica</name>
    <dbReference type="NCBI Taxonomy" id="160502"/>
    <lineage>
        <taxon>Eukaryota</taxon>
        <taxon>Fungi</taxon>
        <taxon>Fungi incertae sedis</taxon>
        <taxon>Mucoromycota</taxon>
        <taxon>Glomeromycotina</taxon>
        <taxon>Glomeromycetes</taxon>
        <taxon>Diversisporales</taxon>
        <taxon>Gigasporaceae</taxon>
        <taxon>Racocetra</taxon>
    </lineage>
</organism>
<comment type="caution">
    <text evidence="1">The sequence shown here is derived from an EMBL/GenBank/DDBJ whole genome shotgun (WGS) entry which is preliminary data.</text>
</comment>
<protein>
    <submittedName>
        <fullName evidence="1">22095_t:CDS:1</fullName>
    </submittedName>
</protein>
<sequence length="159" mass="17740">SEKVPLGEMPLRTVKTLLVELVTGLGESVFDHLDLIDDPQRSYVYPYLHHMLEACRKKEKQPTNTNIPFDNSPSRPSSIGSVKSVVNDTTFSNFEATQVSSSREQNRQSPSPKQINEVHARGSPIPEVPSIVYWAKGCQILDFPVLIVLISINISLLIL</sequence>
<proteinExistence type="predicted"/>
<gene>
    <name evidence="1" type="ORF">RPERSI_LOCUS24699</name>
</gene>
<dbReference type="Proteomes" id="UP000789920">
    <property type="component" value="Unassembled WGS sequence"/>
</dbReference>
<reference evidence="1" key="1">
    <citation type="submission" date="2021-06" db="EMBL/GenBank/DDBJ databases">
        <authorList>
            <person name="Kallberg Y."/>
            <person name="Tangrot J."/>
            <person name="Rosling A."/>
        </authorList>
    </citation>
    <scope>NUCLEOTIDE SEQUENCE</scope>
    <source>
        <strain evidence="1">MA461A</strain>
    </source>
</reference>
<evidence type="ECO:0000313" key="2">
    <source>
        <dbReference type="Proteomes" id="UP000789920"/>
    </source>
</evidence>
<feature type="non-terminal residue" evidence="1">
    <location>
        <position position="1"/>
    </location>
</feature>
<keyword evidence="2" id="KW-1185">Reference proteome</keyword>
<evidence type="ECO:0000313" key="1">
    <source>
        <dbReference type="EMBL" id="CAG8817497.1"/>
    </source>
</evidence>
<dbReference type="EMBL" id="CAJVQC010079877">
    <property type="protein sequence ID" value="CAG8817497.1"/>
    <property type="molecule type" value="Genomic_DNA"/>
</dbReference>